<name>F8PWP5_SERL3</name>
<dbReference type="InterPro" id="IPR031488">
    <property type="entry name" value="Zn_ribbon_mio"/>
</dbReference>
<dbReference type="InterPro" id="IPR015943">
    <property type="entry name" value="WD40/YVTN_repeat-like_dom_sf"/>
</dbReference>
<dbReference type="STRING" id="936435.F8PWP5"/>
<evidence type="ECO:0000256" key="2">
    <source>
        <dbReference type="ARBA" id="ARBA00022574"/>
    </source>
</evidence>
<comment type="similarity">
    <text evidence="1">Belongs to the WD repeat mio family.</text>
</comment>
<dbReference type="EMBL" id="GL945479">
    <property type="protein sequence ID" value="EGO00369.1"/>
    <property type="molecule type" value="Genomic_DNA"/>
</dbReference>
<dbReference type="SMART" id="SM00320">
    <property type="entry name" value="WD40"/>
    <property type="match status" value="3"/>
</dbReference>
<dbReference type="OrthoDB" id="341486at2759"/>
<dbReference type="PANTHER" id="PTHR16453:SF9">
    <property type="entry name" value="GATOR COMPLEX PROTEIN MIOS"/>
    <property type="match status" value="1"/>
</dbReference>
<dbReference type="AlphaFoldDB" id="F8PWP5"/>
<keyword evidence="8" id="KW-1185">Reference proteome</keyword>
<evidence type="ECO:0000313" key="7">
    <source>
        <dbReference type="EMBL" id="EGO00369.1"/>
    </source>
</evidence>
<dbReference type="GO" id="GO:0005737">
    <property type="term" value="C:cytoplasm"/>
    <property type="evidence" value="ECO:0007669"/>
    <property type="project" value="TreeGrafter"/>
</dbReference>
<feature type="domain" description="MIOS-like alpha-solenoid" evidence="6">
    <location>
        <begin position="734"/>
        <end position="907"/>
    </location>
</feature>
<dbReference type="InterPro" id="IPR049092">
    <property type="entry name" value="MIOS_a-sol"/>
</dbReference>
<dbReference type="OMA" id="YWIASYL"/>
<keyword evidence="3" id="KW-0677">Repeat</keyword>
<dbReference type="InterPro" id="IPR001680">
    <property type="entry name" value="WD40_rpt"/>
</dbReference>
<proteinExistence type="inferred from homology"/>
<dbReference type="InParanoid" id="F8PWP5"/>
<dbReference type="Pfam" id="PF21719">
    <property type="entry name" value="MIOS_a-sol"/>
    <property type="match status" value="1"/>
</dbReference>
<gene>
    <name evidence="7" type="ORF">SERLA73DRAFT_168143</name>
</gene>
<dbReference type="CDD" id="cd16691">
    <property type="entry name" value="mRING-H2-C3H3C2_Mio"/>
    <property type="match status" value="1"/>
</dbReference>
<evidence type="ECO:0000259" key="5">
    <source>
        <dbReference type="Pfam" id="PF17034"/>
    </source>
</evidence>
<keyword evidence="2" id="KW-0853">WD repeat</keyword>
<evidence type="ECO:0000256" key="1">
    <source>
        <dbReference type="ARBA" id="ARBA00009713"/>
    </source>
</evidence>
<protein>
    <submittedName>
        <fullName evidence="7">Uncharacterized protein</fullName>
    </submittedName>
</protein>
<dbReference type="Proteomes" id="UP000008063">
    <property type="component" value="Unassembled WGS sequence"/>
</dbReference>
<feature type="domain" description="GATOR2 complex protein MIO zinc-ribbon like" evidence="5">
    <location>
        <begin position="1046"/>
        <end position="1137"/>
    </location>
</feature>
<dbReference type="Pfam" id="PF17034">
    <property type="entry name" value="zinc_ribbon_16"/>
    <property type="match status" value="1"/>
</dbReference>
<accession>F8PWP5</accession>
<evidence type="ECO:0000256" key="4">
    <source>
        <dbReference type="SAM" id="MobiDB-lite"/>
    </source>
</evidence>
<feature type="region of interest" description="Disordered" evidence="4">
    <location>
        <begin position="330"/>
        <end position="350"/>
    </location>
</feature>
<dbReference type="GO" id="GO:1904263">
    <property type="term" value="P:positive regulation of TORC1 signaling"/>
    <property type="evidence" value="ECO:0007669"/>
    <property type="project" value="TreeGrafter"/>
</dbReference>
<dbReference type="SUPFAM" id="SSF50978">
    <property type="entry name" value="WD40 repeat-like"/>
    <property type="match status" value="1"/>
</dbReference>
<evidence type="ECO:0000256" key="3">
    <source>
        <dbReference type="ARBA" id="ARBA00022737"/>
    </source>
</evidence>
<dbReference type="HOGENOM" id="CLU_005843_0_0_1"/>
<feature type="region of interest" description="Disordered" evidence="4">
    <location>
        <begin position="548"/>
        <end position="568"/>
    </location>
</feature>
<evidence type="ECO:0000259" key="6">
    <source>
        <dbReference type="Pfam" id="PF21719"/>
    </source>
</evidence>
<organism evidence="8">
    <name type="scientific">Serpula lacrymans var. lacrymans (strain S7.3)</name>
    <name type="common">Dry rot fungus</name>
    <dbReference type="NCBI Taxonomy" id="936435"/>
    <lineage>
        <taxon>Eukaryota</taxon>
        <taxon>Fungi</taxon>
        <taxon>Dikarya</taxon>
        <taxon>Basidiomycota</taxon>
        <taxon>Agaricomycotina</taxon>
        <taxon>Agaricomycetes</taxon>
        <taxon>Agaricomycetidae</taxon>
        <taxon>Boletales</taxon>
        <taxon>Coniophorineae</taxon>
        <taxon>Serpulaceae</taxon>
        <taxon>Serpula</taxon>
    </lineage>
</organism>
<dbReference type="Gene3D" id="2.130.10.10">
    <property type="entry name" value="YVTN repeat-like/Quinoprotein amine dehydrogenase"/>
    <property type="match status" value="2"/>
</dbReference>
<sequence>MVGPATPEKRLLWHPRQNNKFVVGGGSQMTLYEWAPGNPEIKHVTSQHDLQFMKCFAWSPDPAFDDLFAIGLTTGRVDLLRLEATKYARNNVLSKGPAVSLPVRNSRPCNALAFCEADPNYLAVGLDKVRGDSSLVIWDISNSTPALSLPTPQTTSSSVVLPSLAVPDSNGVSPLFPRIPKTDVAPRTDSRVLQQLAGAEVVSAVAFLPHSTNLLLAGTSARWLRFYDLRDSTPVKAHIASRVHGIATDPLNPHQIASYGDGIVSVWDVRKFPHPLLTFTEKDAGADGGARRSTGTVHQIEFSRHRSGTLAVLERDASYVRFWDLKHARPVEGSGSSDGERSRDSSTSRMVRRSWANLPWSAAGYGGGGRQSVSESHESSTVVLSDTRKTKYFSRPLASFSLVPSPQTHALTSNVMVINRDGDLELYAVHDTPKQIAWSSRGELLIGAGLSCKVIAGSHETEAPPEPWDIPVATQRQFGFSGETGTLSEAPLNEESSFRGRTLRATFGRGDEDGFPALITGSNKISSSRPIKTRTYSPASIRRYQLEAGTAGDGNELKPASRAAGPGDQRLITNGEVALSKDGEGMRAKNHRVHGDKSTSKARKMSSRNVQHIIEDDISMTMRRRTIRGYGIANSHHNFTVTREDSLMDATLSDLWAWMNHSRDILSTPTSRLHGYEFSHQGLLGIWEGFPPVPQHQVSVSAPTFTSFHTSPSRLGLENSQSSLLSVLTGLSEKQTYGSEIVVQSDFQSAIADLCTRREIDKTSWKPTVSTNKLEQRQLALQLCGWSLREEDLALAIKRWEKDGKHSRAACWLVFTQQYSKALELLMRSKDELHHMMSGTLAALVPQKSGSSNLNTALRDYCERLIVRLQDPYFRALLTQLTSKDWSEVLEEEALPLRERLAVAFQFLDDKALSSYLRRVADRCCMQGDIEGLIVTGLTSSGMDILQNYVDRTGDVQTAAILSSFVCPSKFQDTRTLRWLEAYRDLLDGFKLFHFRVTFDIERGQILQEAVRSGDLAPFDWAPRQIVIRCNYCSKPLDPSLANPKSRPMACPNCNRALPRCSICLTTLSIVPDAVRDQELSQSQSYFTDTIDEAIIICQNCRHGGHASHILEWFFGEEGIRSHGVCPVADCDCRCGEEL</sequence>
<evidence type="ECO:0000313" key="8">
    <source>
        <dbReference type="Proteomes" id="UP000008063"/>
    </source>
</evidence>
<dbReference type="eggNOG" id="KOG1008">
    <property type="taxonomic scope" value="Eukaryota"/>
</dbReference>
<dbReference type="PANTHER" id="PTHR16453">
    <property type="entry name" value="WD40 DOMAIN-CONTAINING PROTEIN MIO FAMILY MEMBER"/>
    <property type="match status" value="1"/>
</dbReference>
<dbReference type="Pfam" id="PF21720">
    <property type="entry name" value="MIOS_WD40"/>
    <property type="match status" value="2"/>
</dbReference>
<reference evidence="8" key="1">
    <citation type="journal article" date="2011" name="Science">
        <title>The plant cell wall-decomposing machinery underlies the functional diversity of forest fungi.</title>
        <authorList>
            <person name="Eastwood D.C."/>
            <person name="Floudas D."/>
            <person name="Binder M."/>
            <person name="Majcherczyk A."/>
            <person name="Schneider P."/>
            <person name="Aerts A."/>
            <person name="Asiegbu F.O."/>
            <person name="Baker S.E."/>
            <person name="Barry K."/>
            <person name="Bendiksby M."/>
            <person name="Blumentritt M."/>
            <person name="Coutinho P.M."/>
            <person name="Cullen D."/>
            <person name="de Vries R.P."/>
            <person name="Gathman A."/>
            <person name="Goodell B."/>
            <person name="Henrissat B."/>
            <person name="Ihrmark K."/>
            <person name="Kauserud H."/>
            <person name="Kohler A."/>
            <person name="LaButti K."/>
            <person name="Lapidus A."/>
            <person name="Lavin J.L."/>
            <person name="Lee Y.-H."/>
            <person name="Lindquist E."/>
            <person name="Lilly W."/>
            <person name="Lucas S."/>
            <person name="Morin E."/>
            <person name="Murat C."/>
            <person name="Oguiza J.A."/>
            <person name="Park J."/>
            <person name="Pisabarro A.G."/>
            <person name="Riley R."/>
            <person name="Rosling A."/>
            <person name="Salamov A."/>
            <person name="Schmidt O."/>
            <person name="Schmutz J."/>
            <person name="Skrede I."/>
            <person name="Stenlid J."/>
            <person name="Wiebenga A."/>
            <person name="Xie X."/>
            <person name="Kuees U."/>
            <person name="Hibbett D.S."/>
            <person name="Hoffmeister D."/>
            <person name="Hoegberg N."/>
            <person name="Martin F."/>
            <person name="Grigoriev I.V."/>
            <person name="Watkinson S.C."/>
        </authorList>
    </citation>
    <scope>NUCLEOTIDE SEQUENCE [LARGE SCALE GENOMIC DNA]</scope>
    <source>
        <strain evidence="8">strain S7.3</strain>
    </source>
</reference>
<dbReference type="InterPro" id="IPR037593">
    <property type="entry name" value="MIOS/Sea4"/>
</dbReference>
<dbReference type="InterPro" id="IPR036322">
    <property type="entry name" value="WD40_repeat_dom_sf"/>
</dbReference>
<dbReference type="FunCoup" id="F8PWP5">
    <property type="interactions" value="513"/>
</dbReference>